<organism evidence="1 2">
    <name type="scientific">Clytia hemisphaerica</name>
    <dbReference type="NCBI Taxonomy" id="252671"/>
    <lineage>
        <taxon>Eukaryota</taxon>
        <taxon>Metazoa</taxon>
        <taxon>Cnidaria</taxon>
        <taxon>Hydrozoa</taxon>
        <taxon>Hydroidolina</taxon>
        <taxon>Leptothecata</taxon>
        <taxon>Obeliida</taxon>
        <taxon>Clytiidae</taxon>
        <taxon>Clytia</taxon>
    </lineage>
</organism>
<proteinExistence type="predicted"/>
<sequence>MMQSQNTKEIVRNALSSMLMKNRRNTNSWTAVNEKTMHLDKKELEKFKLKSHCKKYLQLKKKGVYFTSYQYKRAVKTVNYFAMCHKDGEKVIAKIHYFV</sequence>
<evidence type="ECO:0000313" key="1">
    <source>
        <dbReference type="EnsemblMetazoa" id="CLYHEMP022932.1"/>
    </source>
</evidence>
<dbReference type="Proteomes" id="UP000594262">
    <property type="component" value="Unplaced"/>
</dbReference>
<dbReference type="EnsemblMetazoa" id="CLYHEMT022932.1">
    <property type="protein sequence ID" value="CLYHEMP022932.1"/>
    <property type="gene ID" value="CLYHEMG022932"/>
</dbReference>
<dbReference type="AlphaFoldDB" id="A0A7M5XG23"/>
<evidence type="ECO:0000313" key="2">
    <source>
        <dbReference type="Proteomes" id="UP000594262"/>
    </source>
</evidence>
<accession>A0A7M5XG23</accession>
<reference evidence="1" key="1">
    <citation type="submission" date="2021-01" db="UniProtKB">
        <authorList>
            <consortium name="EnsemblMetazoa"/>
        </authorList>
    </citation>
    <scope>IDENTIFICATION</scope>
</reference>
<keyword evidence="2" id="KW-1185">Reference proteome</keyword>
<name>A0A7M5XG23_9CNID</name>
<protein>
    <submittedName>
        <fullName evidence="1">Uncharacterized protein</fullName>
    </submittedName>
</protein>